<accession>A0A2I1H4X7</accession>
<protein>
    <submittedName>
        <fullName evidence="1">Uncharacterized protein</fullName>
    </submittedName>
</protein>
<proteinExistence type="predicted"/>
<keyword evidence="2" id="KW-1185">Reference proteome</keyword>
<evidence type="ECO:0000313" key="2">
    <source>
        <dbReference type="Proteomes" id="UP000234323"/>
    </source>
</evidence>
<sequence length="154" mass="17302">MISEILEEFEKTVPSGNDQSHVTSVEPDLEISVEQDIPEESLDNQIVEQGLIQELCGTFGAYSSISTENNVSSTDTNFSCNESESMISGSAQHLSYLFNTAIKSGQQEILDWYNYSLEFESKVDAFTADGRVKDKMARSMIYKEMKPFFPTKII</sequence>
<name>A0A2I1H4X7_9GLOM</name>
<comment type="caution">
    <text evidence="1">The sequence shown here is derived from an EMBL/GenBank/DDBJ whole genome shotgun (WGS) entry which is preliminary data.</text>
</comment>
<dbReference type="VEuPathDB" id="FungiDB:FUN_012490"/>
<dbReference type="VEuPathDB" id="FungiDB:RhiirFUN_005347"/>
<dbReference type="AlphaFoldDB" id="A0A2I1H4X7"/>
<evidence type="ECO:0000313" key="1">
    <source>
        <dbReference type="EMBL" id="PKY53904.1"/>
    </source>
</evidence>
<organism evidence="1 2">
    <name type="scientific">Rhizophagus irregularis</name>
    <dbReference type="NCBI Taxonomy" id="588596"/>
    <lineage>
        <taxon>Eukaryota</taxon>
        <taxon>Fungi</taxon>
        <taxon>Fungi incertae sedis</taxon>
        <taxon>Mucoromycota</taxon>
        <taxon>Glomeromycotina</taxon>
        <taxon>Glomeromycetes</taxon>
        <taxon>Glomerales</taxon>
        <taxon>Glomeraceae</taxon>
        <taxon>Rhizophagus</taxon>
    </lineage>
</organism>
<gene>
    <name evidence="1" type="ORF">RhiirA4_426383</name>
</gene>
<reference evidence="1 2" key="1">
    <citation type="submission" date="2015-10" db="EMBL/GenBank/DDBJ databases">
        <title>Genome analyses suggest a sexual origin of heterokaryosis in a supposedly ancient asexual fungus.</title>
        <authorList>
            <person name="Ropars J."/>
            <person name="Sedzielewska K."/>
            <person name="Noel J."/>
            <person name="Charron P."/>
            <person name="Farinelli L."/>
            <person name="Marton T."/>
            <person name="Kruger M."/>
            <person name="Pelin A."/>
            <person name="Brachmann A."/>
            <person name="Corradi N."/>
        </authorList>
    </citation>
    <scope>NUCLEOTIDE SEQUENCE [LARGE SCALE GENOMIC DNA]</scope>
    <source>
        <strain evidence="1 2">A4</strain>
    </source>
</reference>
<dbReference type="VEuPathDB" id="FungiDB:RhiirA1_480356"/>
<dbReference type="EMBL" id="LLXI01001486">
    <property type="protein sequence ID" value="PKY53904.1"/>
    <property type="molecule type" value="Genomic_DNA"/>
</dbReference>
<dbReference type="Proteomes" id="UP000234323">
    <property type="component" value="Unassembled WGS sequence"/>
</dbReference>